<sequence length="624" mass="65441">MPNSSQGDGSLPPNHLFESNMHQPHGEDTLSNTLGIPTATVINQVTVQDQSPLITPPPDLRRRDPVPQDNNCQQAEQSASQAVREASQSASQSIQQAQQSVSQASREAGQSASDAIRQAQQSASQSIAAASRDASQSVSSANSVVASVQSSASAAISRANGSAITAQASASSVQAEASSAILQAGAAVAAATGSAASAGQSFLSAAAAATLGAQASLAVIGAAASSSASEASAQVSASQSAAVTATQAALAIVGSIIASTLITILIYFLIIRHKKLVKRRSRDENKSLSPRFPSDPKFPTSAEIATTAAPSQSAYNVTRKSQRINSEASLSDFPNTPRRGDVKTTSLAWNPTQPPKPPTLGSWLRVQDGVSPFGSIKLPTDSESKSPLGGQIKSPLRSFDPPQSPKQERSTLFNNPNPNISQSGTIPAAKQLIKSFLTRKPLSPENSDSIPKQPPPENPTRYRESTASVWTDEIPNQTPSPPLRTPPPELRTATVAQGYNMQLPASRNPVRTTAEWLESIQEASASNQTQRNSIVSRSSRGAFGLPRNPKPGLQSRFSSNQGKARSIEWEIGFVQGLDRFLPGDRTSRIGSDNSTPGGSRRKSNVTRIEVDRTSIGTPGVGRAM</sequence>
<gene>
    <name evidence="3" type="ORF">BP5553_10432</name>
</gene>
<comment type="caution">
    <text evidence="3">The sequence shown here is derived from an EMBL/GenBank/DDBJ whole genome shotgun (WGS) entry which is preliminary data.</text>
</comment>
<keyword evidence="4" id="KW-1185">Reference proteome</keyword>
<keyword evidence="2" id="KW-1133">Transmembrane helix</keyword>
<feature type="compositionally biased region" description="Polar residues" evidence="1">
    <location>
        <begin position="588"/>
        <end position="597"/>
    </location>
</feature>
<evidence type="ECO:0000256" key="1">
    <source>
        <dbReference type="SAM" id="MobiDB-lite"/>
    </source>
</evidence>
<feature type="region of interest" description="Disordered" evidence="1">
    <location>
        <begin position="440"/>
        <end position="488"/>
    </location>
</feature>
<feature type="compositionally biased region" description="Pro residues" evidence="1">
    <location>
        <begin position="478"/>
        <end position="488"/>
    </location>
</feature>
<feature type="region of interest" description="Disordered" evidence="1">
    <location>
        <begin position="374"/>
        <end position="424"/>
    </location>
</feature>
<feature type="region of interest" description="Disordered" evidence="1">
    <location>
        <begin position="580"/>
        <end position="624"/>
    </location>
</feature>
<dbReference type="OrthoDB" id="5241722at2759"/>
<keyword evidence="2" id="KW-0472">Membrane</keyword>
<feature type="region of interest" description="Disordered" evidence="1">
    <location>
        <begin position="309"/>
        <end position="362"/>
    </location>
</feature>
<feature type="compositionally biased region" description="Polar residues" evidence="1">
    <location>
        <begin position="70"/>
        <end position="81"/>
    </location>
</feature>
<dbReference type="RefSeq" id="XP_031864762.1">
    <property type="nucleotide sequence ID" value="XM_032019055.1"/>
</dbReference>
<evidence type="ECO:0000256" key="2">
    <source>
        <dbReference type="SAM" id="Phobius"/>
    </source>
</evidence>
<evidence type="ECO:0000313" key="4">
    <source>
        <dbReference type="Proteomes" id="UP000254866"/>
    </source>
</evidence>
<feature type="region of interest" description="Disordered" evidence="1">
    <location>
        <begin position="1"/>
        <end position="119"/>
    </location>
</feature>
<feature type="compositionally biased region" description="Polar residues" evidence="1">
    <location>
        <begin position="29"/>
        <end position="53"/>
    </location>
</feature>
<feature type="region of interest" description="Disordered" evidence="1">
    <location>
        <begin position="523"/>
        <end position="561"/>
    </location>
</feature>
<evidence type="ECO:0000313" key="3">
    <source>
        <dbReference type="EMBL" id="RDL30154.1"/>
    </source>
</evidence>
<proteinExistence type="predicted"/>
<accession>A0A370T9A7</accession>
<feature type="compositionally biased region" description="Low complexity" evidence="1">
    <location>
        <begin position="86"/>
        <end position="119"/>
    </location>
</feature>
<feature type="transmembrane region" description="Helical" evidence="2">
    <location>
        <begin position="248"/>
        <end position="270"/>
    </location>
</feature>
<dbReference type="GeneID" id="43603281"/>
<feature type="compositionally biased region" description="Polar residues" evidence="1">
    <location>
        <begin position="410"/>
        <end position="424"/>
    </location>
</feature>
<reference evidence="3 4" key="1">
    <citation type="journal article" date="2018" name="IMA Fungus">
        <title>IMA Genome-F 9: Draft genome sequence of Annulohypoxylon stygium, Aspergillus mulundensis, Berkeleyomyces basicola (syn. Thielaviopsis basicola), Ceratocystis smalleyi, two Cercospora beticola strains, Coleophoma cylindrospora, Fusarium fracticaudum, Phialophora cf. hyalina, and Morchella septimelata.</title>
        <authorList>
            <person name="Wingfield B.D."/>
            <person name="Bills G.F."/>
            <person name="Dong Y."/>
            <person name="Huang W."/>
            <person name="Nel W.J."/>
            <person name="Swalarsk-Parry B.S."/>
            <person name="Vaghefi N."/>
            <person name="Wilken P.M."/>
            <person name="An Z."/>
            <person name="de Beer Z.W."/>
            <person name="De Vos L."/>
            <person name="Chen L."/>
            <person name="Duong T.A."/>
            <person name="Gao Y."/>
            <person name="Hammerbacher A."/>
            <person name="Kikkert J.R."/>
            <person name="Li Y."/>
            <person name="Li H."/>
            <person name="Li K."/>
            <person name="Li Q."/>
            <person name="Liu X."/>
            <person name="Ma X."/>
            <person name="Naidoo K."/>
            <person name="Pethybridge S.J."/>
            <person name="Sun J."/>
            <person name="Steenkamp E.T."/>
            <person name="van der Nest M.A."/>
            <person name="van Wyk S."/>
            <person name="Wingfield M.J."/>
            <person name="Xiong C."/>
            <person name="Yue Q."/>
            <person name="Zhang X."/>
        </authorList>
    </citation>
    <scope>NUCLEOTIDE SEQUENCE [LARGE SCALE GENOMIC DNA]</scope>
    <source>
        <strain evidence="3 4">BP 5553</strain>
    </source>
</reference>
<feature type="region of interest" description="Disordered" evidence="1">
    <location>
        <begin position="280"/>
        <end position="299"/>
    </location>
</feature>
<feature type="compositionally biased region" description="Polar residues" evidence="1">
    <location>
        <begin position="309"/>
        <end position="334"/>
    </location>
</feature>
<dbReference type="AlphaFoldDB" id="A0A370T9A7"/>
<keyword evidence="2" id="KW-0812">Transmembrane</keyword>
<organism evidence="3 4">
    <name type="scientific">Venustampulla echinocandica</name>
    <dbReference type="NCBI Taxonomy" id="2656787"/>
    <lineage>
        <taxon>Eukaryota</taxon>
        <taxon>Fungi</taxon>
        <taxon>Dikarya</taxon>
        <taxon>Ascomycota</taxon>
        <taxon>Pezizomycotina</taxon>
        <taxon>Leotiomycetes</taxon>
        <taxon>Helotiales</taxon>
        <taxon>Pleuroascaceae</taxon>
        <taxon>Venustampulla</taxon>
    </lineage>
</organism>
<dbReference type="EMBL" id="NPIC01000016">
    <property type="protein sequence ID" value="RDL30154.1"/>
    <property type="molecule type" value="Genomic_DNA"/>
</dbReference>
<protein>
    <submittedName>
        <fullName evidence="3">Uncharacterized protein</fullName>
    </submittedName>
</protein>
<dbReference type="Proteomes" id="UP000254866">
    <property type="component" value="Unassembled WGS sequence"/>
</dbReference>
<feature type="compositionally biased region" description="Polar residues" evidence="1">
    <location>
        <begin position="523"/>
        <end position="539"/>
    </location>
</feature>
<name>A0A370T9A7_9HELO</name>